<feature type="compositionally biased region" description="Polar residues" evidence="1">
    <location>
        <begin position="87"/>
        <end position="101"/>
    </location>
</feature>
<keyword evidence="4" id="KW-1185">Reference proteome</keyword>
<evidence type="ECO:0000313" key="4">
    <source>
        <dbReference type="Proteomes" id="UP000237347"/>
    </source>
</evidence>
<evidence type="ECO:0000256" key="2">
    <source>
        <dbReference type="SAM" id="Phobius"/>
    </source>
</evidence>
<keyword evidence="2" id="KW-0472">Membrane</keyword>
<keyword evidence="2" id="KW-0812">Transmembrane</keyword>
<evidence type="ECO:0000313" key="3">
    <source>
        <dbReference type="EMBL" id="KAK7839721.1"/>
    </source>
</evidence>
<comment type="caution">
    <text evidence="3">The sequence shown here is derived from an EMBL/GenBank/DDBJ whole genome shotgun (WGS) entry which is preliminary data.</text>
</comment>
<reference evidence="3 4" key="1">
    <citation type="journal article" date="2018" name="Sci. Data">
        <title>The draft genome sequence of cork oak.</title>
        <authorList>
            <person name="Ramos A.M."/>
            <person name="Usie A."/>
            <person name="Barbosa P."/>
            <person name="Barros P.M."/>
            <person name="Capote T."/>
            <person name="Chaves I."/>
            <person name="Simoes F."/>
            <person name="Abreu I."/>
            <person name="Carrasquinho I."/>
            <person name="Faro C."/>
            <person name="Guimaraes J.B."/>
            <person name="Mendonca D."/>
            <person name="Nobrega F."/>
            <person name="Rodrigues L."/>
            <person name="Saibo N.J.M."/>
            <person name="Varela M.C."/>
            <person name="Egas C."/>
            <person name="Matos J."/>
            <person name="Miguel C.M."/>
            <person name="Oliveira M.M."/>
            <person name="Ricardo C.P."/>
            <person name="Goncalves S."/>
        </authorList>
    </citation>
    <scope>NUCLEOTIDE SEQUENCE [LARGE SCALE GENOMIC DNA]</scope>
    <source>
        <strain evidence="4">cv. HL8</strain>
    </source>
</reference>
<keyword evidence="2" id="KW-1133">Transmembrane helix</keyword>
<dbReference type="EMBL" id="PKMF04000277">
    <property type="protein sequence ID" value="KAK7839721.1"/>
    <property type="molecule type" value="Genomic_DNA"/>
</dbReference>
<feature type="compositionally biased region" description="Basic residues" evidence="1">
    <location>
        <begin position="63"/>
        <end position="76"/>
    </location>
</feature>
<dbReference type="Proteomes" id="UP000237347">
    <property type="component" value="Unassembled WGS sequence"/>
</dbReference>
<feature type="region of interest" description="Disordered" evidence="1">
    <location>
        <begin position="63"/>
        <end position="101"/>
    </location>
</feature>
<sequence length="232" mass="27314">MHYVKRAMVGAPVMKNMFMFLGFISINFLEKQTHKKTQEIQLKNEIINLKALIFNHRKIIKSPSHKPRKFKTRKSSNPRSHNPHFFNHQTHIETQNPTTTSNQQLRPLAHHLHHRRLHLHQILHRCERTIHRSHLIGIGIGIVQLLQILNKQLEHIVLHQRVNQNPSWLITLLIVLKHIRICQILKQLNHIDRDIGVIVSKELRSSDEDVELVEVVVEVDFRVGESIELVRV</sequence>
<evidence type="ECO:0008006" key="5">
    <source>
        <dbReference type="Google" id="ProtNLM"/>
    </source>
</evidence>
<organism evidence="3 4">
    <name type="scientific">Quercus suber</name>
    <name type="common">Cork oak</name>
    <dbReference type="NCBI Taxonomy" id="58331"/>
    <lineage>
        <taxon>Eukaryota</taxon>
        <taxon>Viridiplantae</taxon>
        <taxon>Streptophyta</taxon>
        <taxon>Embryophyta</taxon>
        <taxon>Tracheophyta</taxon>
        <taxon>Spermatophyta</taxon>
        <taxon>Magnoliopsida</taxon>
        <taxon>eudicotyledons</taxon>
        <taxon>Gunneridae</taxon>
        <taxon>Pentapetalae</taxon>
        <taxon>rosids</taxon>
        <taxon>fabids</taxon>
        <taxon>Fagales</taxon>
        <taxon>Fagaceae</taxon>
        <taxon>Quercus</taxon>
    </lineage>
</organism>
<gene>
    <name evidence="3" type="ORF">CFP56_017598</name>
</gene>
<proteinExistence type="predicted"/>
<name>A0AAW0KNZ0_QUESU</name>
<feature type="transmembrane region" description="Helical" evidence="2">
    <location>
        <begin position="12"/>
        <end position="29"/>
    </location>
</feature>
<dbReference type="AlphaFoldDB" id="A0AAW0KNZ0"/>
<evidence type="ECO:0000256" key="1">
    <source>
        <dbReference type="SAM" id="MobiDB-lite"/>
    </source>
</evidence>
<protein>
    <recommendedName>
        <fullName evidence="5">Transmembrane protein</fullName>
    </recommendedName>
</protein>
<accession>A0AAW0KNZ0</accession>